<protein>
    <recommendedName>
        <fullName evidence="4">FLZ-type domain-containing protein</fullName>
    </recommendedName>
</protein>
<sequence length="194" mass="21723">MANSLRSESYNQELNEGGLQTEPSRAKGVLPRRPSFASRMIQLMFTWRRPTAESRPKSWPDLAPPTATSPNFIRRASASIIIPEGTSPSTLGRAKARHIREEAIEGKQFDSGSWRQRQAHCANCERLFFTSWSGMGRSPERFCSLDCKTSFKYVSRLQEVVAEQISSASSISSESFGDLSLDEGDHELENFDAD</sequence>
<evidence type="ECO:0000313" key="3">
    <source>
        <dbReference type="Proteomes" id="UP000488956"/>
    </source>
</evidence>
<feature type="compositionally biased region" description="Polar residues" evidence="1">
    <location>
        <begin position="1"/>
        <end position="14"/>
    </location>
</feature>
<dbReference type="Proteomes" id="UP000488956">
    <property type="component" value="Unassembled WGS sequence"/>
</dbReference>
<evidence type="ECO:0000256" key="1">
    <source>
        <dbReference type="SAM" id="MobiDB-lite"/>
    </source>
</evidence>
<organism evidence="2 3">
    <name type="scientific">Phytophthora fragariae</name>
    <dbReference type="NCBI Taxonomy" id="53985"/>
    <lineage>
        <taxon>Eukaryota</taxon>
        <taxon>Sar</taxon>
        <taxon>Stramenopiles</taxon>
        <taxon>Oomycota</taxon>
        <taxon>Peronosporomycetes</taxon>
        <taxon>Peronosporales</taxon>
        <taxon>Peronosporaceae</taxon>
        <taxon>Phytophthora</taxon>
    </lineage>
</organism>
<proteinExistence type="predicted"/>
<name>A0A6G0KIH0_9STRA</name>
<feature type="region of interest" description="Disordered" evidence="1">
    <location>
        <begin position="168"/>
        <end position="194"/>
    </location>
</feature>
<accession>A0A6G0KIH0</accession>
<feature type="compositionally biased region" description="Acidic residues" evidence="1">
    <location>
        <begin position="180"/>
        <end position="194"/>
    </location>
</feature>
<dbReference type="AlphaFoldDB" id="A0A6G0KIH0"/>
<feature type="region of interest" description="Disordered" evidence="1">
    <location>
        <begin position="1"/>
        <end position="33"/>
    </location>
</feature>
<reference evidence="2 3" key="1">
    <citation type="submission" date="2018-09" db="EMBL/GenBank/DDBJ databases">
        <title>Genomic investigation of the strawberry pathogen Phytophthora fragariae indicates pathogenicity is determined by transcriptional variation in three key races.</title>
        <authorList>
            <person name="Adams T.M."/>
            <person name="Armitage A.D."/>
            <person name="Sobczyk M.K."/>
            <person name="Bates H.J."/>
            <person name="Dunwell J.M."/>
            <person name="Nellist C.F."/>
            <person name="Harrison R.J."/>
        </authorList>
    </citation>
    <scope>NUCLEOTIDE SEQUENCE [LARGE SCALE GENOMIC DNA]</scope>
    <source>
        <strain evidence="2 3">ONT-3</strain>
    </source>
</reference>
<comment type="caution">
    <text evidence="2">The sequence shown here is derived from an EMBL/GenBank/DDBJ whole genome shotgun (WGS) entry which is preliminary data.</text>
</comment>
<gene>
    <name evidence="2" type="ORF">PF010_g19078</name>
</gene>
<evidence type="ECO:0000313" key="2">
    <source>
        <dbReference type="EMBL" id="KAE9089225.1"/>
    </source>
</evidence>
<evidence type="ECO:0008006" key="4">
    <source>
        <dbReference type="Google" id="ProtNLM"/>
    </source>
</evidence>
<dbReference type="EMBL" id="QXFX01001502">
    <property type="protein sequence ID" value="KAE9089225.1"/>
    <property type="molecule type" value="Genomic_DNA"/>
</dbReference>